<organism evidence="11">
    <name type="scientific">Aurelia sp. 3 sensu Dawson et al.</name>
    <name type="common">2005</name>
    <dbReference type="NCBI Taxonomy" id="237398"/>
    <lineage>
        <taxon>Eukaryota</taxon>
        <taxon>Metazoa</taxon>
        <taxon>Cnidaria</taxon>
        <taxon>Scyphozoa</taxon>
        <taxon>Semaeostomeae</taxon>
        <taxon>Ulmaridae</taxon>
        <taxon>Aurelia</taxon>
    </lineage>
</organism>
<evidence type="ECO:0000256" key="6">
    <source>
        <dbReference type="ARBA" id="ARBA00022932"/>
    </source>
</evidence>
<evidence type="ECO:0000313" key="11">
    <source>
        <dbReference type="EMBL" id="BAR45993.1"/>
    </source>
</evidence>
<keyword evidence="6" id="KW-0239">DNA-directed DNA polymerase</keyword>
<dbReference type="PROSITE" id="PS00116">
    <property type="entry name" value="DNA_POLYMERASE_B"/>
    <property type="match status" value="1"/>
</dbReference>
<feature type="region of interest" description="Disordered" evidence="9">
    <location>
        <begin position="282"/>
        <end position="301"/>
    </location>
</feature>
<dbReference type="InterPro" id="IPR017964">
    <property type="entry name" value="DNA-dir_DNA_pol_B_CS"/>
</dbReference>
<dbReference type="Pfam" id="PF03175">
    <property type="entry name" value="DNA_pol_B_2"/>
    <property type="match status" value="1"/>
</dbReference>
<keyword evidence="5" id="KW-0235">DNA replication</keyword>
<comment type="catalytic activity">
    <reaction evidence="8">
        <text>DNA(n) + a 2'-deoxyribonucleoside 5'-triphosphate = DNA(n+1) + diphosphate</text>
        <dbReference type="Rhea" id="RHEA:22508"/>
        <dbReference type="Rhea" id="RHEA-COMP:17339"/>
        <dbReference type="Rhea" id="RHEA-COMP:17340"/>
        <dbReference type="ChEBI" id="CHEBI:33019"/>
        <dbReference type="ChEBI" id="CHEBI:61560"/>
        <dbReference type="ChEBI" id="CHEBI:173112"/>
        <dbReference type="EC" id="2.7.7.7"/>
    </reaction>
</comment>
<proteinExistence type="inferred from homology"/>
<sequence length="321" mass="37269">MEKFLSNQIIRQLNLLYNLKIISQTLPQVSTKVFGIITSQPPTPLMRKQKDPQKTIQLGYPSFFTKTTGKRLFFLDVNSLYPFCFVNKFPSKTSTSDPPKFTITLKATVIAPNFSRISHPLLSNESVNTFYTPQEINHLTKLGYTFEIIDQLRLPYKTDLFTDFIIHLFSRKKNHPRLIKHLLNSFYGKLISSENSSITSLTLQYMLSYSRTYTHMMMSDKTNTSFYTDTDSLTLQHPLKFKTSQKLGLYKNSISQSKFDIVDHIYITSPRNYRFATKNKRETKNIGNDHNLSHTESSNRKSMTINNKEVNSISTVEFIYN</sequence>
<accession>A0A0E4B8M2</accession>
<evidence type="ECO:0000256" key="1">
    <source>
        <dbReference type="ARBA" id="ARBA00005755"/>
    </source>
</evidence>
<feature type="domain" description="DNA-directed DNA polymerase family B mitochondria/virus" evidence="10">
    <location>
        <begin position="64"/>
        <end position="195"/>
    </location>
</feature>
<evidence type="ECO:0000256" key="5">
    <source>
        <dbReference type="ARBA" id="ARBA00022705"/>
    </source>
</evidence>
<dbReference type="Gene3D" id="3.90.1600.10">
    <property type="entry name" value="Palm domain of DNA polymerase"/>
    <property type="match status" value="1"/>
</dbReference>
<evidence type="ECO:0000259" key="10">
    <source>
        <dbReference type="Pfam" id="PF03175"/>
    </source>
</evidence>
<dbReference type="SUPFAM" id="SSF56672">
    <property type="entry name" value="DNA/RNA polymerases"/>
    <property type="match status" value="1"/>
</dbReference>
<evidence type="ECO:0000256" key="3">
    <source>
        <dbReference type="ARBA" id="ARBA00022679"/>
    </source>
</evidence>
<evidence type="ECO:0000256" key="7">
    <source>
        <dbReference type="ARBA" id="ARBA00023125"/>
    </source>
</evidence>
<geneLocation type="mitochondrion" evidence="11"/>
<evidence type="ECO:0000256" key="2">
    <source>
        <dbReference type="ARBA" id="ARBA00012417"/>
    </source>
</evidence>
<keyword evidence="11" id="KW-0496">Mitochondrion</keyword>
<dbReference type="EMBL" id="LC005413">
    <property type="protein sequence ID" value="BAR45993.1"/>
    <property type="molecule type" value="Genomic_DNA"/>
</dbReference>
<keyword evidence="4" id="KW-0548">Nucleotidyltransferase</keyword>
<dbReference type="InterPro" id="IPR004868">
    <property type="entry name" value="DNA-dir_DNA_pol_B_mt/vir"/>
</dbReference>
<evidence type="ECO:0000256" key="8">
    <source>
        <dbReference type="ARBA" id="ARBA00049244"/>
    </source>
</evidence>
<keyword evidence="3" id="KW-0808">Transferase</keyword>
<dbReference type="InterPro" id="IPR043502">
    <property type="entry name" value="DNA/RNA_pol_sf"/>
</dbReference>
<dbReference type="AlphaFoldDB" id="A0A0E4B8M2"/>
<dbReference type="EC" id="2.7.7.7" evidence="2"/>
<evidence type="ECO:0000256" key="9">
    <source>
        <dbReference type="SAM" id="MobiDB-lite"/>
    </source>
</evidence>
<dbReference type="GO" id="GO:0003887">
    <property type="term" value="F:DNA-directed DNA polymerase activity"/>
    <property type="evidence" value="ECO:0007669"/>
    <property type="project" value="UniProtKB-KW"/>
</dbReference>
<dbReference type="InterPro" id="IPR023211">
    <property type="entry name" value="DNA_pol_palm_dom_sf"/>
</dbReference>
<dbReference type="GO" id="GO:0003677">
    <property type="term" value="F:DNA binding"/>
    <property type="evidence" value="ECO:0007669"/>
    <property type="project" value="UniProtKB-KW"/>
</dbReference>
<evidence type="ECO:0000256" key="4">
    <source>
        <dbReference type="ARBA" id="ARBA00022695"/>
    </source>
</evidence>
<dbReference type="GO" id="GO:0006260">
    <property type="term" value="P:DNA replication"/>
    <property type="evidence" value="ECO:0007669"/>
    <property type="project" value="UniProtKB-KW"/>
</dbReference>
<comment type="similarity">
    <text evidence="1">Belongs to the DNA polymerase type-B family.</text>
</comment>
<dbReference type="GO" id="GO:0000166">
    <property type="term" value="F:nucleotide binding"/>
    <property type="evidence" value="ECO:0007669"/>
    <property type="project" value="InterPro"/>
</dbReference>
<protein>
    <recommendedName>
        <fullName evidence="2">DNA-directed DNA polymerase</fullName>
        <ecNumber evidence="2">2.7.7.7</ecNumber>
    </recommendedName>
</protein>
<reference evidence="11" key="1">
    <citation type="submission" date="2014-10" db="EMBL/GenBank/DDBJ databases">
        <title>Mitochondrial genome structure of moon jellyfish, Aurelia sp. 3 and sp. 4.</title>
        <authorList>
            <person name="Funahashi A."/>
            <person name="Hanzawa N."/>
        </authorList>
    </citation>
    <scope>NUCLEOTIDE SEQUENCE</scope>
</reference>
<name>A0A0E4B8M2_9CNID</name>
<keyword evidence="7" id="KW-0238">DNA-binding</keyword>